<dbReference type="EMBL" id="WTYX01000002">
    <property type="protein sequence ID" value="MXO91792.1"/>
    <property type="molecule type" value="Genomic_DNA"/>
</dbReference>
<dbReference type="OrthoDB" id="48598at335929"/>
<keyword evidence="1" id="KW-0732">Signal</keyword>
<evidence type="ECO:0000256" key="1">
    <source>
        <dbReference type="SAM" id="SignalP"/>
    </source>
</evidence>
<dbReference type="PROSITE" id="PS51257">
    <property type="entry name" value="PROKAR_LIPOPROTEIN"/>
    <property type="match status" value="1"/>
</dbReference>
<name>A0A844ZX39_9SPHN</name>
<dbReference type="RefSeq" id="WP_160605569.1">
    <property type="nucleotide sequence ID" value="NZ_WTYX01000002.1"/>
</dbReference>
<dbReference type="Proteomes" id="UP000442714">
    <property type="component" value="Unassembled WGS sequence"/>
</dbReference>
<keyword evidence="3" id="KW-1185">Reference proteome</keyword>
<accession>A0A844ZX39</accession>
<protein>
    <recommendedName>
        <fullName evidence="4">Spore coat protein U domain-containing protein</fullName>
    </recommendedName>
</protein>
<feature type="chain" id="PRO_5032772608" description="Spore coat protein U domain-containing protein" evidence="1">
    <location>
        <begin position="21"/>
        <end position="154"/>
    </location>
</feature>
<feature type="signal peptide" evidence="1">
    <location>
        <begin position="1"/>
        <end position="20"/>
    </location>
</feature>
<evidence type="ECO:0008006" key="4">
    <source>
        <dbReference type="Google" id="ProtNLM"/>
    </source>
</evidence>
<evidence type="ECO:0000313" key="2">
    <source>
        <dbReference type="EMBL" id="MXO91792.1"/>
    </source>
</evidence>
<evidence type="ECO:0000313" key="3">
    <source>
        <dbReference type="Proteomes" id="UP000442714"/>
    </source>
</evidence>
<proteinExistence type="predicted"/>
<gene>
    <name evidence="2" type="ORF">GRI41_13220</name>
</gene>
<organism evidence="2 3">
    <name type="scientific">Pontixanthobacter aquaemixtae</name>
    <dbReference type="NCBI Taxonomy" id="1958940"/>
    <lineage>
        <taxon>Bacteria</taxon>
        <taxon>Pseudomonadati</taxon>
        <taxon>Pseudomonadota</taxon>
        <taxon>Alphaproteobacteria</taxon>
        <taxon>Sphingomonadales</taxon>
        <taxon>Erythrobacteraceae</taxon>
        <taxon>Pontixanthobacter</taxon>
    </lineage>
</organism>
<dbReference type="AlphaFoldDB" id="A0A844ZX39"/>
<reference evidence="2 3" key="1">
    <citation type="submission" date="2019-12" db="EMBL/GenBank/DDBJ databases">
        <title>Genomic-based taxomic classification of the family Erythrobacteraceae.</title>
        <authorList>
            <person name="Xu L."/>
        </authorList>
    </citation>
    <scope>NUCLEOTIDE SEQUENCE [LARGE SCALE GENOMIC DNA]</scope>
    <source>
        <strain evidence="2 3">KCTC 52763</strain>
    </source>
</reference>
<comment type="caution">
    <text evidence="2">The sequence shown here is derived from an EMBL/GenBank/DDBJ whole genome shotgun (WGS) entry which is preliminary data.</text>
</comment>
<sequence length="154" mass="14975">MKNIATIAALIGAVSFSSHAAAQDITMAGTVISSCVLTVPTPGVLVPATDGTRIGTEEGVGGLPATLTVVALGSTPTVNFAAPTVAGPAGATGLTSEVAYTSAGSGANQAYTSSPSSASSDLLDSFTVQGRVSGSNGFPQGLYTMTVTVTCSQS</sequence>